<dbReference type="InterPro" id="IPR002539">
    <property type="entry name" value="MaoC-like_dom"/>
</dbReference>
<gene>
    <name evidence="2" type="ORF">K1W69_03910</name>
</gene>
<dbReference type="InterPro" id="IPR029069">
    <property type="entry name" value="HotDog_dom_sf"/>
</dbReference>
<accession>A0AAE3CZ59</accession>
<dbReference type="RefSeq" id="WP_220227017.1">
    <property type="nucleotide sequence ID" value="NZ_JAICBX010000001.1"/>
</dbReference>
<dbReference type="PANTHER" id="PTHR43841:SF3">
    <property type="entry name" value="(3R)-HYDROXYACYL-ACP DEHYDRATASE SUBUNIT HADB"/>
    <property type="match status" value="1"/>
</dbReference>
<evidence type="ECO:0000313" key="2">
    <source>
        <dbReference type="EMBL" id="MBW8636324.1"/>
    </source>
</evidence>
<dbReference type="Gene3D" id="3.10.129.10">
    <property type="entry name" value="Hotdog Thioesterase"/>
    <property type="match status" value="1"/>
</dbReference>
<evidence type="ECO:0000313" key="3">
    <source>
        <dbReference type="Proteomes" id="UP001196509"/>
    </source>
</evidence>
<protein>
    <submittedName>
        <fullName evidence="2">MaoC family dehydratase</fullName>
    </submittedName>
</protein>
<organism evidence="2 3">
    <name type="scientific">Flavimaribacter sediminis</name>
    <dbReference type="NCBI Taxonomy" id="2865987"/>
    <lineage>
        <taxon>Bacteria</taxon>
        <taxon>Pseudomonadati</taxon>
        <taxon>Pseudomonadota</taxon>
        <taxon>Alphaproteobacteria</taxon>
        <taxon>Hyphomicrobiales</taxon>
        <taxon>Rhizobiaceae</taxon>
        <taxon>Flavimaribacter</taxon>
    </lineage>
</organism>
<sequence length="140" mass="15047">MSAITQDSLNVGDELPPLTMPEITRTTLALFAGASGDHNPIHIDIDVARKAGMTDVFAQGMLPMAYLGRFLTDWAPQASLRQFSSRFTAITDLGDRITCTGKVVEKLERDGEKLVRLELTAANQSGDTKLAGEALVALDA</sequence>
<evidence type="ECO:0000259" key="1">
    <source>
        <dbReference type="Pfam" id="PF01575"/>
    </source>
</evidence>
<dbReference type="CDD" id="cd03453">
    <property type="entry name" value="SAV4209_like"/>
    <property type="match status" value="1"/>
</dbReference>
<comment type="caution">
    <text evidence="2">The sequence shown here is derived from an EMBL/GenBank/DDBJ whole genome shotgun (WGS) entry which is preliminary data.</text>
</comment>
<dbReference type="Proteomes" id="UP001196509">
    <property type="component" value="Unassembled WGS sequence"/>
</dbReference>
<dbReference type="PANTHER" id="PTHR43841">
    <property type="entry name" value="3-HYDROXYACYL-THIOESTER DEHYDRATASE HTDX-RELATED"/>
    <property type="match status" value="1"/>
</dbReference>
<dbReference type="Pfam" id="PF01575">
    <property type="entry name" value="MaoC_dehydratas"/>
    <property type="match status" value="1"/>
</dbReference>
<dbReference type="SUPFAM" id="SSF54637">
    <property type="entry name" value="Thioesterase/thiol ester dehydrase-isomerase"/>
    <property type="match status" value="1"/>
</dbReference>
<keyword evidence="3" id="KW-1185">Reference proteome</keyword>
<reference evidence="2" key="1">
    <citation type="submission" date="2021-08" db="EMBL/GenBank/DDBJ databases">
        <title>Hoeflea bacterium WL0058 sp. nov., isolated from the sediment.</title>
        <authorList>
            <person name="Wang L."/>
            <person name="Zhang D."/>
        </authorList>
    </citation>
    <scope>NUCLEOTIDE SEQUENCE</scope>
    <source>
        <strain evidence="2">WL0058</strain>
    </source>
</reference>
<name>A0AAE3CZ59_9HYPH</name>
<dbReference type="AlphaFoldDB" id="A0AAE3CZ59"/>
<dbReference type="EMBL" id="JAICBX010000001">
    <property type="protein sequence ID" value="MBW8636324.1"/>
    <property type="molecule type" value="Genomic_DNA"/>
</dbReference>
<proteinExistence type="predicted"/>
<feature type="domain" description="MaoC-like" evidence="1">
    <location>
        <begin position="22"/>
        <end position="119"/>
    </location>
</feature>